<name>A0A7W9ZTS1_RHILE</name>
<dbReference type="Proteomes" id="UP000517187">
    <property type="component" value="Unassembled WGS sequence"/>
</dbReference>
<evidence type="ECO:0000313" key="1">
    <source>
        <dbReference type="EMBL" id="MBB6222662.1"/>
    </source>
</evidence>
<accession>A0A7W9ZTS1</accession>
<gene>
    <name evidence="1" type="ORF">GGE66_003647</name>
    <name evidence="2" type="ORF">GGI64_001273</name>
</gene>
<organism evidence="1 3">
    <name type="scientific">Rhizobium leguminosarum</name>
    <dbReference type="NCBI Taxonomy" id="384"/>
    <lineage>
        <taxon>Bacteria</taxon>
        <taxon>Pseudomonadati</taxon>
        <taxon>Pseudomonadota</taxon>
        <taxon>Alphaproteobacteria</taxon>
        <taxon>Hyphomicrobiales</taxon>
        <taxon>Rhizobiaceae</taxon>
        <taxon>Rhizobium/Agrobacterium group</taxon>
        <taxon>Rhizobium</taxon>
    </lineage>
</organism>
<dbReference type="AlphaFoldDB" id="A0A7W9ZTS1"/>
<evidence type="ECO:0000313" key="4">
    <source>
        <dbReference type="Proteomes" id="UP000535276"/>
    </source>
</evidence>
<sequence length="99" mass="11053">MSMRNEAEACTQPLPYPPIGEFVTLPIGRMEAKMTTACDEKQIELKPISNCRREVEVAMVEMLVSLQKHGWSAAELALELADASEDLVMLIATKKLRPH</sequence>
<dbReference type="EMBL" id="JACIIJ010000008">
    <property type="protein sequence ID" value="MBB6222662.1"/>
    <property type="molecule type" value="Genomic_DNA"/>
</dbReference>
<comment type="caution">
    <text evidence="1">The sequence shown here is derived from an EMBL/GenBank/DDBJ whole genome shotgun (WGS) entry which is preliminary data.</text>
</comment>
<proteinExistence type="predicted"/>
<reference evidence="1 3" key="1">
    <citation type="submission" date="2020-08" db="EMBL/GenBank/DDBJ databases">
        <title>Genomic Encyclopedia of Type Strains, Phase IV (KMG-V): Genome sequencing to study the core and pangenomes of soil and plant-associated prokaryotes.</title>
        <authorList>
            <person name="Whitman W."/>
        </authorList>
    </citation>
    <scope>NUCLEOTIDE SEQUENCE [LARGE SCALE GENOMIC DNA]</scope>
    <source>
        <strain evidence="1 3">SEMIA 4011</strain>
        <strain evidence="2 4">SEMIA 4052</strain>
    </source>
</reference>
<protein>
    <submittedName>
        <fullName evidence="1">Uncharacterized protein</fullName>
    </submittedName>
</protein>
<evidence type="ECO:0000313" key="2">
    <source>
        <dbReference type="EMBL" id="NYJ10226.1"/>
    </source>
</evidence>
<evidence type="ECO:0000313" key="3">
    <source>
        <dbReference type="Proteomes" id="UP000517187"/>
    </source>
</evidence>
<dbReference type="Proteomes" id="UP000535276">
    <property type="component" value="Unassembled WGS sequence"/>
</dbReference>
<dbReference type="EMBL" id="JACBZV010000002">
    <property type="protein sequence ID" value="NYJ10226.1"/>
    <property type="molecule type" value="Genomic_DNA"/>
</dbReference>